<proteinExistence type="predicted"/>
<dbReference type="EMBL" id="CP012150">
    <property type="protein sequence ID" value="AKS36398.1"/>
    <property type="molecule type" value="Genomic_DNA"/>
</dbReference>
<evidence type="ECO:0000256" key="1">
    <source>
        <dbReference type="ARBA" id="ARBA00023125"/>
    </source>
</evidence>
<protein>
    <submittedName>
        <fullName evidence="4">Single-stranded DNA-binding protein</fullName>
    </submittedName>
</protein>
<evidence type="ECO:0000313" key="4">
    <source>
        <dbReference type="EMBL" id="AKS36398.1"/>
    </source>
</evidence>
<dbReference type="PROSITE" id="PS50935">
    <property type="entry name" value="SSB"/>
    <property type="match status" value="1"/>
</dbReference>
<dbReference type="InterPro" id="IPR012340">
    <property type="entry name" value="NA-bd_OB-fold"/>
</dbReference>
<feature type="compositionally biased region" description="Acidic residues" evidence="3">
    <location>
        <begin position="147"/>
        <end position="170"/>
    </location>
</feature>
<organism evidence="4 5">
    <name type="scientific">Mycolicibacterium goodii</name>
    <name type="common">Mycobacterium goodii</name>
    <dbReference type="NCBI Taxonomy" id="134601"/>
    <lineage>
        <taxon>Bacteria</taxon>
        <taxon>Bacillati</taxon>
        <taxon>Actinomycetota</taxon>
        <taxon>Actinomycetes</taxon>
        <taxon>Mycobacteriales</taxon>
        <taxon>Mycobacteriaceae</taxon>
        <taxon>Mycolicibacterium</taxon>
    </lineage>
</organism>
<accession>A0A0K0XG71</accession>
<sequence>MFETPFTVVGNIITNPVRLRFGDQELYKFRVASNSRRRGADGTWEPGNSLYVTVNCWGNLARGVSASLGKGDSVVVVGHLYTNEYEDREGVRRSSVEVRATAVGPDLSRCIARVEKVQAAKGPRADAAVGPEMGIGDAGDRRGHLDDAEDPEDLEASAEDRDDLGEDLADDGLPLTA</sequence>
<dbReference type="RefSeq" id="WP_049748815.1">
    <property type="nucleotide sequence ID" value="NZ_CP012150.1"/>
</dbReference>
<keyword evidence="1 2" id="KW-0238">DNA-binding</keyword>
<dbReference type="InterPro" id="IPR000424">
    <property type="entry name" value="Primosome_PriB/ssb"/>
</dbReference>
<dbReference type="PATRIC" id="fig|134601.6.peg.3530"/>
<dbReference type="CDD" id="cd04496">
    <property type="entry name" value="SSB_OBF"/>
    <property type="match status" value="1"/>
</dbReference>
<dbReference type="KEGG" id="mgo:AFA91_17010"/>
<gene>
    <name evidence="4" type="ORF">AFA91_17010</name>
</gene>
<dbReference type="Proteomes" id="UP000062255">
    <property type="component" value="Chromosome"/>
</dbReference>
<evidence type="ECO:0000256" key="2">
    <source>
        <dbReference type="PROSITE-ProRule" id="PRU00252"/>
    </source>
</evidence>
<dbReference type="NCBIfam" id="NF004512">
    <property type="entry name" value="PRK05853.1"/>
    <property type="match status" value="1"/>
</dbReference>
<dbReference type="Pfam" id="PF00436">
    <property type="entry name" value="SSB"/>
    <property type="match status" value="1"/>
</dbReference>
<dbReference type="SUPFAM" id="SSF50249">
    <property type="entry name" value="Nucleic acid-binding proteins"/>
    <property type="match status" value="1"/>
</dbReference>
<dbReference type="OrthoDB" id="9809878at2"/>
<dbReference type="Gene3D" id="2.40.50.140">
    <property type="entry name" value="Nucleic acid-binding proteins"/>
    <property type="match status" value="1"/>
</dbReference>
<evidence type="ECO:0000313" key="5">
    <source>
        <dbReference type="Proteomes" id="UP000062255"/>
    </source>
</evidence>
<reference evidence="4 5" key="1">
    <citation type="submission" date="2015-07" db="EMBL/GenBank/DDBJ databases">
        <title>Complete genome sequence of Mycobacterium goodii X7B, a facultative thermophilic biodesulfurizing bacterium.</title>
        <authorList>
            <person name="Yu B."/>
            <person name="Li F."/>
            <person name="Xu P."/>
        </authorList>
    </citation>
    <scope>NUCLEOTIDE SEQUENCE [LARGE SCALE GENOMIC DNA]</scope>
    <source>
        <strain evidence="4 5">X7B</strain>
    </source>
</reference>
<evidence type="ECO:0000256" key="3">
    <source>
        <dbReference type="SAM" id="MobiDB-lite"/>
    </source>
</evidence>
<dbReference type="AlphaFoldDB" id="A0A0K0XG71"/>
<dbReference type="GO" id="GO:0003697">
    <property type="term" value="F:single-stranded DNA binding"/>
    <property type="evidence" value="ECO:0007669"/>
    <property type="project" value="InterPro"/>
</dbReference>
<feature type="region of interest" description="Disordered" evidence="3">
    <location>
        <begin position="121"/>
        <end position="177"/>
    </location>
</feature>
<dbReference type="STRING" id="134601.AFA91_17010"/>
<name>A0A0K0XG71_MYCGD</name>